<evidence type="ECO:0000256" key="1">
    <source>
        <dbReference type="ARBA" id="ARBA00022448"/>
    </source>
</evidence>
<name>A0ABS0LPL9_9LACT</name>
<protein>
    <submittedName>
        <fullName evidence="5">ABC transporter ATP-binding protein</fullName>
    </submittedName>
</protein>
<reference evidence="5 6" key="1">
    <citation type="submission" date="2020-07" db="EMBL/GenBank/DDBJ databases">
        <title>Facklamia lactis sp. nov., isolated from raw milk.</title>
        <authorList>
            <person name="Doll E.V."/>
            <person name="Huptas C."/>
            <person name="Staib L."/>
            <person name="Wenning M."/>
            <person name="Scherer S."/>
        </authorList>
    </citation>
    <scope>NUCLEOTIDE SEQUENCE [LARGE SCALE GENOMIC DNA]</scope>
    <source>
        <strain evidence="5 6">DSM 111018</strain>
    </source>
</reference>
<dbReference type="SMART" id="SM00382">
    <property type="entry name" value="AAA"/>
    <property type="match status" value="1"/>
</dbReference>
<dbReference type="InterPro" id="IPR003593">
    <property type="entry name" value="AAA+_ATPase"/>
</dbReference>
<dbReference type="InterPro" id="IPR050093">
    <property type="entry name" value="ABC_SmlMolc_Importer"/>
</dbReference>
<dbReference type="Gene3D" id="3.40.50.300">
    <property type="entry name" value="P-loop containing nucleotide triphosphate hydrolases"/>
    <property type="match status" value="1"/>
</dbReference>
<gene>
    <name evidence="5" type="ORF">HZY91_04150</name>
</gene>
<keyword evidence="3 5" id="KW-0067">ATP-binding</keyword>
<evidence type="ECO:0000313" key="5">
    <source>
        <dbReference type="EMBL" id="MBG9986083.1"/>
    </source>
</evidence>
<dbReference type="InterPro" id="IPR027417">
    <property type="entry name" value="P-loop_NTPase"/>
</dbReference>
<dbReference type="PROSITE" id="PS00211">
    <property type="entry name" value="ABC_TRANSPORTER_1"/>
    <property type="match status" value="1"/>
</dbReference>
<dbReference type="InterPro" id="IPR003439">
    <property type="entry name" value="ABC_transporter-like_ATP-bd"/>
</dbReference>
<dbReference type="PANTHER" id="PTHR42781:SF4">
    <property type="entry name" value="SPERMIDINE_PUTRESCINE IMPORT ATP-BINDING PROTEIN POTA"/>
    <property type="match status" value="1"/>
</dbReference>
<evidence type="ECO:0000313" key="6">
    <source>
        <dbReference type="Proteomes" id="UP000721415"/>
    </source>
</evidence>
<dbReference type="PROSITE" id="PS50893">
    <property type="entry name" value="ABC_TRANSPORTER_2"/>
    <property type="match status" value="1"/>
</dbReference>
<organism evidence="5 6">
    <name type="scientific">Facklamia lactis</name>
    <dbReference type="NCBI Taxonomy" id="2749967"/>
    <lineage>
        <taxon>Bacteria</taxon>
        <taxon>Bacillati</taxon>
        <taxon>Bacillota</taxon>
        <taxon>Bacilli</taxon>
        <taxon>Lactobacillales</taxon>
        <taxon>Aerococcaceae</taxon>
        <taxon>Facklamia</taxon>
    </lineage>
</organism>
<dbReference type="Pfam" id="PF00005">
    <property type="entry name" value="ABC_tran"/>
    <property type="match status" value="1"/>
</dbReference>
<keyword evidence="6" id="KW-1185">Reference proteome</keyword>
<dbReference type="EMBL" id="JACBXQ010000002">
    <property type="protein sequence ID" value="MBG9986083.1"/>
    <property type="molecule type" value="Genomic_DNA"/>
</dbReference>
<dbReference type="GO" id="GO:0005524">
    <property type="term" value="F:ATP binding"/>
    <property type="evidence" value="ECO:0007669"/>
    <property type="project" value="UniProtKB-KW"/>
</dbReference>
<proteinExistence type="predicted"/>
<evidence type="ECO:0000259" key="4">
    <source>
        <dbReference type="PROSITE" id="PS50893"/>
    </source>
</evidence>
<keyword evidence="1" id="KW-0813">Transport</keyword>
<keyword evidence="2" id="KW-0547">Nucleotide-binding</keyword>
<dbReference type="RefSeq" id="WP_197115004.1">
    <property type="nucleotide sequence ID" value="NZ_JACBXQ010000002.1"/>
</dbReference>
<dbReference type="InterPro" id="IPR017871">
    <property type="entry name" value="ABC_transporter-like_CS"/>
</dbReference>
<accession>A0ABS0LPL9</accession>
<evidence type="ECO:0000256" key="2">
    <source>
        <dbReference type="ARBA" id="ARBA00022741"/>
    </source>
</evidence>
<feature type="domain" description="ABC transporter" evidence="4">
    <location>
        <begin position="3"/>
        <end position="233"/>
    </location>
</feature>
<dbReference type="SUPFAM" id="SSF52540">
    <property type="entry name" value="P-loop containing nucleoside triphosphate hydrolases"/>
    <property type="match status" value="1"/>
</dbReference>
<evidence type="ECO:0000256" key="3">
    <source>
        <dbReference type="ARBA" id="ARBA00022840"/>
    </source>
</evidence>
<dbReference type="Proteomes" id="UP000721415">
    <property type="component" value="Unassembled WGS sequence"/>
</dbReference>
<sequence>MTLAIKQLNVKLNKQAILKNVSLEVSKGEYLALLGPSGSGKTTLLKTIAGLIEPSDGQVKLNGQDLSQLPPNERPISVVFQDMRLFPHYNVFENVAFSLRLKKINNNVIKQKVASLLADVQLTGYDSYPIQSLSGGQQQRVALARGLAMDPQLLLLDEPFSGLDEPLRREMGQLISALHHDKGLTTILVTHDKREAIEFADRIAFMQGGEILQIDDAEQIISQPQSSYIADFFGKANHFEGVIRQGDLYILGQKVKNFSEQIGGQVRFMVRPSRMEMFEEEIDWLDQKEIICRGRLTRLIRYPEFQEAVLEIDKSGQTVYVNLGYHQTFELKEGKSYYIKFSLIDALII</sequence>
<comment type="caution">
    <text evidence="5">The sequence shown here is derived from an EMBL/GenBank/DDBJ whole genome shotgun (WGS) entry which is preliminary data.</text>
</comment>
<dbReference type="PANTHER" id="PTHR42781">
    <property type="entry name" value="SPERMIDINE/PUTRESCINE IMPORT ATP-BINDING PROTEIN POTA"/>
    <property type="match status" value="1"/>
</dbReference>